<proteinExistence type="predicted"/>
<evidence type="ECO:0000313" key="3">
    <source>
        <dbReference type="Proteomes" id="UP000233551"/>
    </source>
</evidence>
<keyword evidence="3" id="KW-1185">Reference proteome</keyword>
<evidence type="ECO:0000313" key="2">
    <source>
        <dbReference type="EMBL" id="PKI65743.1"/>
    </source>
</evidence>
<feature type="region of interest" description="Disordered" evidence="1">
    <location>
        <begin position="1"/>
        <end position="20"/>
    </location>
</feature>
<gene>
    <name evidence="2" type="ORF">CRG98_013815</name>
</gene>
<comment type="caution">
    <text evidence="2">The sequence shown here is derived from an EMBL/GenBank/DDBJ whole genome shotgun (WGS) entry which is preliminary data.</text>
</comment>
<evidence type="ECO:0000256" key="1">
    <source>
        <dbReference type="SAM" id="MobiDB-lite"/>
    </source>
</evidence>
<accession>A0A2I0KCA0</accession>
<dbReference type="Proteomes" id="UP000233551">
    <property type="component" value="Unassembled WGS sequence"/>
</dbReference>
<name>A0A2I0KCA0_PUNGR</name>
<reference evidence="2 3" key="1">
    <citation type="submission" date="2017-11" db="EMBL/GenBank/DDBJ databases">
        <title>De-novo sequencing of pomegranate (Punica granatum L.) genome.</title>
        <authorList>
            <person name="Akparov Z."/>
            <person name="Amiraslanov A."/>
            <person name="Hajiyeva S."/>
            <person name="Abbasov M."/>
            <person name="Kaur K."/>
            <person name="Hamwieh A."/>
            <person name="Solovyev V."/>
            <person name="Salamov A."/>
            <person name="Braich B."/>
            <person name="Kosarev P."/>
            <person name="Mahmoud A."/>
            <person name="Hajiyev E."/>
            <person name="Babayeva S."/>
            <person name="Izzatullayeva V."/>
            <person name="Mammadov A."/>
            <person name="Mammadov A."/>
            <person name="Sharifova S."/>
            <person name="Ojaghi J."/>
            <person name="Eynullazada K."/>
            <person name="Bayramov B."/>
            <person name="Abdulazimova A."/>
            <person name="Shahmuradov I."/>
        </authorList>
    </citation>
    <scope>NUCLEOTIDE SEQUENCE [LARGE SCALE GENOMIC DNA]</scope>
    <source>
        <strain evidence="3">cv. AG2017</strain>
        <tissue evidence="2">Leaf</tissue>
    </source>
</reference>
<organism evidence="2 3">
    <name type="scientific">Punica granatum</name>
    <name type="common">Pomegranate</name>
    <dbReference type="NCBI Taxonomy" id="22663"/>
    <lineage>
        <taxon>Eukaryota</taxon>
        <taxon>Viridiplantae</taxon>
        <taxon>Streptophyta</taxon>
        <taxon>Embryophyta</taxon>
        <taxon>Tracheophyta</taxon>
        <taxon>Spermatophyta</taxon>
        <taxon>Magnoliopsida</taxon>
        <taxon>eudicotyledons</taxon>
        <taxon>Gunneridae</taxon>
        <taxon>Pentapetalae</taxon>
        <taxon>rosids</taxon>
        <taxon>malvids</taxon>
        <taxon>Myrtales</taxon>
        <taxon>Lythraceae</taxon>
        <taxon>Punica</taxon>
    </lineage>
</organism>
<dbReference type="AlphaFoldDB" id="A0A2I0KCA0"/>
<protein>
    <submittedName>
        <fullName evidence="2">Uncharacterized protein</fullName>
    </submittedName>
</protein>
<dbReference type="EMBL" id="PGOL01000729">
    <property type="protein sequence ID" value="PKI65743.1"/>
    <property type="molecule type" value="Genomic_DNA"/>
</dbReference>
<sequence>MWELGEREDGNEGGEPLATTTAVRTGDLLYSRLLVNGRPELEESRCRSKKRRRAVRQYLKSGGSACKATWALVSAWRWRSARSRNLHRSQYKEIAGRLLSFDSGLNSGGGGGRR</sequence>
<feature type="compositionally biased region" description="Basic and acidic residues" evidence="1">
    <location>
        <begin position="1"/>
        <end position="10"/>
    </location>
</feature>